<reference evidence="1 2" key="1">
    <citation type="submission" date="2020-02" db="EMBL/GenBank/DDBJ databases">
        <title>Genome sequence of the type strain CGMCC 1.15528 of Mesorhizobium zhangyense.</title>
        <authorList>
            <person name="Gao J."/>
            <person name="Sun J."/>
        </authorList>
    </citation>
    <scope>NUCLEOTIDE SEQUENCE [LARGE SCALE GENOMIC DNA]</scope>
    <source>
        <strain evidence="1 2">CGMCC 1.15528</strain>
    </source>
</reference>
<dbReference type="InterPro" id="IPR010385">
    <property type="entry name" value="DUF982"/>
</dbReference>
<evidence type="ECO:0000313" key="1">
    <source>
        <dbReference type="EMBL" id="NGN45053.1"/>
    </source>
</evidence>
<dbReference type="AlphaFoldDB" id="A0A7C9RF11"/>
<comment type="caution">
    <text evidence="1">The sequence shown here is derived from an EMBL/GenBank/DDBJ whole genome shotgun (WGS) entry which is preliminary data.</text>
</comment>
<organism evidence="1 2">
    <name type="scientific">Mesorhizobium zhangyense</name>
    <dbReference type="NCBI Taxonomy" id="1776730"/>
    <lineage>
        <taxon>Bacteria</taxon>
        <taxon>Pseudomonadati</taxon>
        <taxon>Pseudomonadota</taxon>
        <taxon>Alphaproteobacteria</taxon>
        <taxon>Hyphomicrobiales</taxon>
        <taxon>Phyllobacteriaceae</taxon>
        <taxon>Mesorhizobium</taxon>
    </lineage>
</organism>
<name>A0A7C9RF11_9HYPH</name>
<gene>
    <name evidence="1" type="ORF">G6N74_28765</name>
</gene>
<protein>
    <submittedName>
        <fullName evidence="1">DUF982 domain-containing protein</fullName>
    </submittedName>
</protein>
<evidence type="ECO:0000313" key="2">
    <source>
        <dbReference type="Proteomes" id="UP000481252"/>
    </source>
</evidence>
<keyword evidence="2" id="KW-1185">Reference proteome</keyword>
<sequence>MNIHRFDRPVSIALGPAGNKLHVVSNIKQAEEVLLKRWPKEAGSKHLAACQAVQAVLKGRRKAVFARIAFADAAREAAILIDDGDAQ</sequence>
<dbReference type="EMBL" id="JAAKZG010000024">
    <property type="protein sequence ID" value="NGN45053.1"/>
    <property type="molecule type" value="Genomic_DNA"/>
</dbReference>
<accession>A0A7C9RF11</accession>
<dbReference type="Pfam" id="PF06169">
    <property type="entry name" value="DUF982"/>
    <property type="match status" value="1"/>
</dbReference>
<dbReference type="Gene3D" id="6.10.250.730">
    <property type="match status" value="1"/>
</dbReference>
<proteinExistence type="predicted"/>
<dbReference type="RefSeq" id="WP_165121426.1">
    <property type="nucleotide sequence ID" value="NZ_JAAKZG010000024.1"/>
</dbReference>
<dbReference type="Proteomes" id="UP000481252">
    <property type="component" value="Unassembled WGS sequence"/>
</dbReference>